<dbReference type="AlphaFoldDB" id="A0A699ZVC4"/>
<dbReference type="EMBL" id="BLLF01002305">
    <property type="protein sequence ID" value="GFH23579.1"/>
    <property type="molecule type" value="Genomic_DNA"/>
</dbReference>
<gene>
    <name evidence="1" type="ORF">HaLaN_21209</name>
</gene>
<proteinExistence type="predicted"/>
<protein>
    <submittedName>
        <fullName evidence="1">Uncharacterized protein</fullName>
    </submittedName>
</protein>
<sequence length="112" mass="11608">MHATVSAVAMLEHPGAVTPTRHAWLARLDSVNTCIILDGSSFVTTHVEPALTPCLTVVARQGRAHVAEDLNDDNDNVTWAAVVHCINVVVAPAADTVCVAPPLALGAPAAAR</sequence>
<keyword evidence="2" id="KW-1185">Reference proteome</keyword>
<accession>A0A699ZVC4</accession>
<evidence type="ECO:0000313" key="2">
    <source>
        <dbReference type="Proteomes" id="UP000485058"/>
    </source>
</evidence>
<dbReference type="Proteomes" id="UP000485058">
    <property type="component" value="Unassembled WGS sequence"/>
</dbReference>
<comment type="caution">
    <text evidence="1">The sequence shown here is derived from an EMBL/GenBank/DDBJ whole genome shotgun (WGS) entry which is preliminary data.</text>
</comment>
<organism evidence="1 2">
    <name type="scientific">Haematococcus lacustris</name>
    <name type="common">Green alga</name>
    <name type="synonym">Haematococcus pluvialis</name>
    <dbReference type="NCBI Taxonomy" id="44745"/>
    <lineage>
        <taxon>Eukaryota</taxon>
        <taxon>Viridiplantae</taxon>
        <taxon>Chlorophyta</taxon>
        <taxon>core chlorophytes</taxon>
        <taxon>Chlorophyceae</taxon>
        <taxon>CS clade</taxon>
        <taxon>Chlamydomonadales</taxon>
        <taxon>Haematococcaceae</taxon>
        <taxon>Haematococcus</taxon>
    </lineage>
</organism>
<name>A0A699ZVC4_HAELA</name>
<reference evidence="1 2" key="1">
    <citation type="submission" date="2020-02" db="EMBL/GenBank/DDBJ databases">
        <title>Draft genome sequence of Haematococcus lacustris strain NIES-144.</title>
        <authorList>
            <person name="Morimoto D."/>
            <person name="Nakagawa S."/>
            <person name="Yoshida T."/>
            <person name="Sawayama S."/>
        </authorList>
    </citation>
    <scope>NUCLEOTIDE SEQUENCE [LARGE SCALE GENOMIC DNA]</scope>
    <source>
        <strain evidence="1 2">NIES-144</strain>
    </source>
</reference>
<evidence type="ECO:0000313" key="1">
    <source>
        <dbReference type="EMBL" id="GFH23579.1"/>
    </source>
</evidence>